<accession>A0A2V3W834</accession>
<evidence type="ECO:0000313" key="3">
    <source>
        <dbReference type="Proteomes" id="UP000247978"/>
    </source>
</evidence>
<protein>
    <recommendedName>
        <fullName evidence="1">Polymerase/histidinol phosphatase N-terminal domain-containing protein</fullName>
    </recommendedName>
</protein>
<dbReference type="InterPro" id="IPR004013">
    <property type="entry name" value="PHP_dom"/>
</dbReference>
<dbReference type="Proteomes" id="UP000247978">
    <property type="component" value="Unassembled WGS sequence"/>
</dbReference>
<gene>
    <name evidence="2" type="ORF">DFR56_101193</name>
</gene>
<reference evidence="2 3" key="1">
    <citation type="submission" date="2018-05" db="EMBL/GenBank/DDBJ databases">
        <title>Genomic Encyclopedia of Type Strains, Phase IV (KMG-IV): sequencing the most valuable type-strain genomes for metagenomic binning, comparative biology and taxonomic classification.</title>
        <authorList>
            <person name="Goeker M."/>
        </authorList>
    </citation>
    <scope>NUCLEOTIDE SEQUENCE [LARGE SCALE GENOMIC DNA]</scope>
    <source>
        <strain evidence="2 3">DSM 28556</strain>
    </source>
</reference>
<dbReference type="Gene3D" id="3.20.20.140">
    <property type="entry name" value="Metal-dependent hydrolases"/>
    <property type="match status" value="1"/>
</dbReference>
<dbReference type="Gene3D" id="1.10.150.650">
    <property type="match status" value="1"/>
</dbReference>
<dbReference type="SMART" id="SM00481">
    <property type="entry name" value="POLIIIAc"/>
    <property type="match status" value="1"/>
</dbReference>
<dbReference type="InterPro" id="IPR052018">
    <property type="entry name" value="PHP_domain"/>
</dbReference>
<dbReference type="PANTHER" id="PTHR42924:SF3">
    <property type="entry name" value="POLYMERASE_HISTIDINOL PHOSPHATASE N-TERMINAL DOMAIN-CONTAINING PROTEIN"/>
    <property type="match status" value="1"/>
</dbReference>
<dbReference type="SUPFAM" id="SSF89550">
    <property type="entry name" value="PHP domain-like"/>
    <property type="match status" value="1"/>
</dbReference>
<dbReference type="InterPro" id="IPR016195">
    <property type="entry name" value="Pol/histidinol_Pase-like"/>
</dbReference>
<organism evidence="2 3">
    <name type="scientific">Pseudogracilibacillus auburnensis</name>
    <dbReference type="NCBI Taxonomy" id="1494959"/>
    <lineage>
        <taxon>Bacteria</taxon>
        <taxon>Bacillati</taxon>
        <taxon>Bacillota</taxon>
        <taxon>Bacilli</taxon>
        <taxon>Bacillales</taxon>
        <taxon>Bacillaceae</taxon>
        <taxon>Pseudogracilibacillus</taxon>
    </lineage>
</organism>
<dbReference type="PANTHER" id="PTHR42924">
    <property type="entry name" value="EXONUCLEASE"/>
    <property type="match status" value="1"/>
</dbReference>
<feature type="domain" description="Polymerase/histidinol phosphatase N-terminal" evidence="1">
    <location>
        <begin position="3"/>
        <end position="68"/>
    </location>
</feature>
<dbReference type="OrthoDB" id="9804333at2"/>
<name>A0A2V3W834_9BACI</name>
<dbReference type="EMBL" id="QJJQ01000001">
    <property type="protein sequence ID" value="PXW90282.1"/>
    <property type="molecule type" value="Genomic_DNA"/>
</dbReference>
<dbReference type="InterPro" id="IPR003141">
    <property type="entry name" value="Pol/His_phosphatase_N"/>
</dbReference>
<evidence type="ECO:0000259" key="1">
    <source>
        <dbReference type="SMART" id="SM00481"/>
    </source>
</evidence>
<dbReference type="CDD" id="cd07438">
    <property type="entry name" value="PHP_HisPPase_AMP"/>
    <property type="match status" value="1"/>
</dbReference>
<dbReference type="RefSeq" id="WP_110393554.1">
    <property type="nucleotide sequence ID" value="NZ_JBHUHB010000001.1"/>
</dbReference>
<evidence type="ECO:0000313" key="2">
    <source>
        <dbReference type="EMBL" id="PXW90282.1"/>
    </source>
</evidence>
<dbReference type="GO" id="GO:0035312">
    <property type="term" value="F:5'-3' DNA exonuclease activity"/>
    <property type="evidence" value="ECO:0007669"/>
    <property type="project" value="TreeGrafter"/>
</dbReference>
<dbReference type="GO" id="GO:0004534">
    <property type="term" value="F:5'-3' RNA exonuclease activity"/>
    <property type="evidence" value="ECO:0007669"/>
    <property type="project" value="TreeGrafter"/>
</dbReference>
<sequence length="269" mass="30259">MAADLHVHSYYSDGFHSMEDVVLRAKRKGVTEISFVDHDCVTNRVQAKLLSEKYNIAIIPGIEISAYDFKRNRKVHILGYGYDGRAQNIQDLCEIILKRRHEHSLKQIEQIKDAAHDIDLDEVLSYAAYSEVIYKQHIMRALIGAPYSSSSYQQLYRSLFKGNGVAAGDITYVCAIEAVEAIVADGGLAVLAHPGQLDSFDFVPQLVQHGLRGIERNHHDHTMHDLKHTEELAIKYNLIMTGGSDFHGLYGKDIEVGEIRSPELLSDKI</sequence>
<comment type="caution">
    <text evidence="2">The sequence shown here is derived from an EMBL/GenBank/DDBJ whole genome shotgun (WGS) entry which is preliminary data.</text>
</comment>
<dbReference type="AlphaFoldDB" id="A0A2V3W834"/>
<proteinExistence type="predicted"/>
<dbReference type="Pfam" id="PF02811">
    <property type="entry name" value="PHP"/>
    <property type="match status" value="1"/>
</dbReference>
<keyword evidence="3" id="KW-1185">Reference proteome</keyword>